<keyword evidence="1" id="KW-0812">Transmembrane</keyword>
<keyword evidence="3" id="KW-1185">Reference proteome</keyword>
<dbReference type="Pfam" id="PF13346">
    <property type="entry name" value="ABC2_membrane_5"/>
    <property type="match status" value="1"/>
</dbReference>
<feature type="transmembrane region" description="Helical" evidence="1">
    <location>
        <begin position="142"/>
        <end position="165"/>
    </location>
</feature>
<gene>
    <name evidence="2" type="ORF">GMD78_11350</name>
</gene>
<dbReference type="RefSeq" id="WP_155668948.1">
    <property type="nucleotide sequence ID" value="NZ_WOCA01000008.1"/>
</dbReference>
<dbReference type="EMBL" id="WOCA01000008">
    <property type="protein sequence ID" value="MUK88969.1"/>
    <property type="molecule type" value="Genomic_DNA"/>
</dbReference>
<comment type="caution">
    <text evidence="2">The sequence shown here is derived from an EMBL/GenBank/DDBJ whole genome shotgun (WGS) entry which is preliminary data.</text>
</comment>
<keyword evidence="1" id="KW-1133">Transmembrane helix</keyword>
<feature type="transmembrane region" description="Helical" evidence="1">
    <location>
        <begin position="185"/>
        <end position="207"/>
    </location>
</feature>
<evidence type="ECO:0000256" key="1">
    <source>
        <dbReference type="SAM" id="Phobius"/>
    </source>
</evidence>
<dbReference type="Proteomes" id="UP000469125">
    <property type="component" value="Unassembled WGS sequence"/>
</dbReference>
<reference evidence="2 3" key="1">
    <citation type="submission" date="2019-11" db="EMBL/GenBank/DDBJ databases">
        <authorList>
            <person name="Li X."/>
        </authorList>
    </citation>
    <scope>NUCLEOTIDE SEQUENCE [LARGE SCALE GENOMIC DNA]</scope>
    <source>
        <strain evidence="2 3">L9</strain>
    </source>
</reference>
<proteinExistence type="predicted"/>
<dbReference type="InterPro" id="IPR025699">
    <property type="entry name" value="ABC2_memb-like"/>
</dbReference>
<name>A0A6N8FMJ5_9BACI</name>
<feature type="transmembrane region" description="Helical" evidence="1">
    <location>
        <begin position="33"/>
        <end position="51"/>
    </location>
</feature>
<accession>A0A6N8FMJ5</accession>
<feature type="transmembrane region" description="Helical" evidence="1">
    <location>
        <begin position="12"/>
        <end position="27"/>
    </location>
</feature>
<keyword evidence="1" id="KW-0472">Membrane</keyword>
<feature type="transmembrane region" description="Helical" evidence="1">
    <location>
        <begin position="72"/>
        <end position="92"/>
    </location>
</feature>
<evidence type="ECO:0000313" key="3">
    <source>
        <dbReference type="Proteomes" id="UP000469125"/>
    </source>
</evidence>
<evidence type="ECO:0008006" key="4">
    <source>
        <dbReference type="Google" id="ProtNLM"/>
    </source>
</evidence>
<evidence type="ECO:0000313" key="2">
    <source>
        <dbReference type="EMBL" id="MUK88969.1"/>
    </source>
</evidence>
<dbReference type="AlphaFoldDB" id="A0A6N8FMJ5"/>
<sequence>MAHLLRKELQLTKLYILFFILLIPFTYGMNVQITGITIWIMIGFMIMMFYSDSLNEVYRYIVSVPIKRDQIVCTRYIFLLILSGGFSLYLWLIDYVAHIGLPFLEKESLSGINIFSLFTLISIIFSASIPLFYYIKSFHRAMTVYMVLVIIVAFFTAIITFNPLITFDNAIIHFVHSIIEIQPFIILGSFSMLCLFVSYKFSAWIFIRRDII</sequence>
<organism evidence="2 3">
    <name type="scientific">Ornithinibacillus caprae</name>
    <dbReference type="NCBI Taxonomy" id="2678566"/>
    <lineage>
        <taxon>Bacteria</taxon>
        <taxon>Bacillati</taxon>
        <taxon>Bacillota</taxon>
        <taxon>Bacilli</taxon>
        <taxon>Bacillales</taxon>
        <taxon>Bacillaceae</taxon>
        <taxon>Ornithinibacillus</taxon>
    </lineage>
</organism>
<feature type="transmembrane region" description="Helical" evidence="1">
    <location>
        <begin position="112"/>
        <end position="135"/>
    </location>
</feature>
<protein>
    <recommendedName>
        <fullName evidence="4">ABC-2 transporter permease</fullName>
    </recommendedName>
</protein>